<keyword evidence="3" id="KW-1185">Reference proteome</keyword>
<accession>A0A484LN22</accession>
<proteinExistence type="predicted"/>
<dbReference type="OrthoDB" id="1303550at2759"/>
<dbReference type="PANTHER" id="PTHR11439">
    <property type="entry name" value="GAG-POL-RELATED RETROTRANSPOSON"/>
    <property type="match status" value="1"/>
</dbReference>
<reference evidence="2 3" key="1">
    <citation type="submission" date="2018-04" db="EMBL/GenBank/DDBJ databases">
        <authorList>
            <person name="Vogel A."/>
        </authorList>
    </citation>
    <scope>NUCLEOTIDE SEQUENCE [LARGE SCALE GENOMIC DNA]</scope>
</reference>
<dbReference type="EMBL" id="OOIL02001745">
    <property type="protein sequence ID" value="VFQ77932.1"/>
    <property type="molecule type" value="Genomic_DNA"/>
</dbReference>
<organism evidence="2 3">
    <name type="scientific">Cuscuta campestris</name>
    <dbReference type="NCBI Taxonomy" id="132261"/>
    <lineage>
        <taxon>Eukaryota</taxon>
        <taxon>Viridiplantae</taxon>
        <taxon>Streptophyta</taxon>
        <taxon>Embryophyta</taxon>
        <taxon>Tracheophyta</taxon>
        <taxon>Spermatophyta</taxon>
        <taxon>Magnoliopsida</taxon>
        <taxon>eudicotyledons</taxon>
        <taxon>Gunneridae</taxon>
        <taxon>Pentapetalae</taxon>
        <taxon>asterids</taxon>
        <taxon>lamiids</taxon>
        <taxon>Solanales</taxon>
        <taxon>Convolvulaceae</taxon>
        <taxon>Cuscuteae</taxon>
        <taxon>Cuscuta</taxon>
        <taxon>Cuscuta subgen. Grammica</taxon>
        <taxon>Cuscuta sect. Cleistogrammica</taxon>
    </lineage>
</organism>
<name>A0A484LN22_9ASTE</name>
<evidence type="ECO:0000313" key="2">
    <source>
        <dbReference type="EMBL" id="VFQ77932.1"/>
    </source>
</evidence>
<sequence>MSNSKKGSLPMTPGTVLSKSQSPTLEQKELMMKKKLQTKKYEERYWLYYLSSKGENTASSVAEDGSSNEVLAVTFKKASKRKRVVSSSPSAEEPQDLELVNLDEEEVSAQGQLQMKKKRRISTPSTSGNVNPENSLQNNPQDSPQQLDEDQLKIRRTLSFLNLNRSKQQLKKKKFITPSLFKFKRSSQPLVRSPIKQNLKFRQSAFLVYGGEEELKVVGYTDASFQIDRDDSKSQAGYLFCLNGGAFSWKSFKEDTTVDSTIEAKYIAAAEAAKEAVWIKKFITKLGVVPSINDPISLFCDNTGPLRRQRNRDLTRKQNTLYEHAKGEIHTNSMNIC</sequence>
<protein>
    <recommendedName>
        <fullName evidence="4">Reverse transcriptase Ty1/copia-type domain-containing protein</fullName>
    </recommendedName>
</protein>
<feature type="compositionally biased region" description="Acidic residues" evidence="1">
    <location>
        <begin position="93"/>
        <end position="107"/>
    </location>
</feature>
<dbReference type="AlphaFoldDB" id="A0A484LN22"/>
<feature type="compositionally biased region" description="Polar residues" evidence="1">
    <location>
        <begin position="122"/>
        <end position="146"/>
    </location>
</feature>
<gene>
    <name evidence="2" type="ORF">CCAM_LOCUS19708</name>
</gene>
<evidence type="ECO:0000256" key="1">
    <source>
        <dbReference type="SAM" id="MobiDB-lite"/>
    </source>
</evidence>
<feature type="region of interest" description="Disordered" evidence="1">
    <location>
        <begin position="81"/>
        <end position="147"/>
    </location>
</feature>
<evidence type="ECO:0000313" key="3">
    <source>
        <dbReference type="Proteomes" id="UP000595140"/>
    </source>
</evidence>
<evidence type="ECO:0008006" key="4">
    <source>
        <dbReference type="Google" id="ProtNLM"/>
    </source>
</evidence>
<dbReference type="Proteomes" id="UP000595140">
    <property type="component" value="Unassembled WGS sequence"/>
</dbReference>
<dbReference type="PANTHER" id="PTHR11439:SF496">
    <property type="entry name" value="RNA-DIRECTED DNA POLYMERASE"/>
    <property type="match status" value="1"/>
</dbReference>
<feature type="region of interest" description="Disordered" evidence="1">
    <location>
        <begin position="1"/>
        <end position="25"/>
    </location>
</feature>